<feature type="transmembrane region" description="Helical" evidence="14">
    <location>
        <begin position="46"/>
        <end position="70"/>
    </location>
</feature>
<dbReference type="EC" id="2.7.13.3" evidence="3"/>
<dbReference type="PANTHER" id="PTHR45528">
    <property type="entry name" value="SENSOR HISTIDINE KINASE CPXA"/>
    <property type="match status" value="1"/>
</dbReference>
<feature type="transmembrane region" description="Helical" evidence="14">
    <location>
        <begin position="12"/>
        <end position="34"/>
    </location>
</feature>
<evidence type="ECO:0000256" key="1">
    <source>
        <dbReference type="ARBA" id="ARBA00000085"/>
    </source>
</evidence>
<comment type="catalytic activity">
    <reaction evidence="1">
        <text>ATP + protein L-histidine = ADP + protein N-phospho-L-histidine.</text>
        <dbReference type="EC" id="2.7.13.3"/>
    </reaction>
</comment>
<proteinExistence type="predicted"/>
<dbReference type="Gene3D" id="3.30.565.10">
    <property type="entry name" value="Histidine kinase-like ATPase, C-terminal domain"/>
    <property type="match status" value="1"/>
</dbReference>
<keyword evidence="10" id="KW-0067">ATP-binding</keyword>
<keyword evidence="9 17" id="KW-0418">Kinase</keyword>
<reference evidence="18" key="1">
    <citation type="journal article" date="2019" name="Int. J. Syst. Evol. Microbiol.">
        <title>The Global Catalogue of Microorganisms (GCM) 10K type strain sequencing project: providing services to taxonomists for standard genome sequencing and annotation.</title>
        <authorList>
            <consortium name="The Broad Institute Genomics Platform"/>
            <consortium name="The Broad Institute Genome Sequencing Center for Infectious Disease"/>
            <person name="Wu L."/>
            <person name="Ma J."/>
        </authorList>
    </citation>
    <scope>NUCLEOTIDE SEQUENCE [LARGE SCALE GENOMIC DNA]</scope>
    <source>
        <strain evidence="18">CGMCC 4.1621</strain>
    </source>
</reference>
<organism evidence="17 18">
    <name type="scientific">Halobacillus seohaensis</name>
    <dbReference type="NCBI Taxonomy" id="447421"/>
    <lineage>
        <taxon>Bacteria</taxon>
        <taxon>Bacillati</taxon>
        <taxon>Bacillota</taxon>
        <taxon>Bacilli</taxon>
        <taxon>Bacillales</taxon>
        <taxon>Bacillaceae</taxon>
        <taxon>Halobacillus</taxon>
    </lineage>
</organism>
<dbReference type="RefSeq" id="WP_204710942.1">
    <property type="nucleotide sequence ID" value="NZ_JBHSZV010000017.1"/>
</dbReference>
<evidence type="ECO:0000256" key="10">
    <source>
        <dbReference type="ARBA" id="ARBA00022840"/>
    </source>
</evidence>
<evidence type="ECO:0000256" key="7">
    <source>
        <dbReference type="ARBA" id="ARBA00022692"/>
    </source>
</evidence>
<keyword evidence="5" id="KW-0597">Phosphoprotein</keyword>
<dbReference type="SMART" id="SM00388">
    <property type="entry name" value="HisKA"/>
    <property type="match status" value="1"/>
</dbReference>
<evidence type="ECO:0000256" key="9">
    <source>
        <dbReference type="ARBA" id="ARBA00022777"/>
    </source>
</evidence>
<dbReference type="Proteomes" id="UP001596410">
    <property type="component" value="Unassembled WGS sequence"/>
</dbReference>
<dbReference type="InterPro" id="IPR005467">
    <property type="entry name" value="His_kinase_dom"/>
</dbReference>
<dbReference type="SUPFAM" id="SSF55874">
    <property type="entry name" value="ATPase domain of HSP90 chaperone/DNA topoisomerase II/histidine kinase"/>
    <property type="match status" value="1"/>
</dbReference>
<comment type="caution">
    <text evidence="17">The sequence shown here is derived from an EMBL/GenBank/DDBJ whole genome shotgun (WGS) entry which is preliminary data.</text>
</comment>
<keyword evidence="6" id="KW-0808">Transferase</keyword>
<dbReference type="InterPro" id="IPR050398">
    <property type="entry name" value="HssS/ArlS-like"/>
</dbReference>
<keyword evidence="4" id="KW-1003">Cell membrane</keyword>
<comment type="subcellular location">
    <subcellularLocation>
        <location evidence="2">Cell membrane</location>
        <topology evidence="2">Multi-pass membrane protein</topology>
    </subcellularLocation>
</comment>
<keyword evidence="18" id="KW-1185">Reference proteome</keyword>
<dbReference type="SMART" id="SM00304">
    <property type="entry name" value="HAMP"/>
    <property type="match status" value="1"/>
</dbReference>
<dbReference type="Pfam" id="PF02518">
    <property type="entry name" value="HATPase_c"/>
    <property type="match status" value="1"/>
</dbReference>
<evidence type="ECO:0000256" key="2">
    <source>
        <dbReference type="ARBA" id="ARBA00004651"/>
    </source>
</evidence>
<dbReference type="Pfam" id="PF00672">
    <property type="entry name" value="HAMP"/>
    <property type="match status" value="1"/>
</dbReference>
<evidence type="ECO:0000313" key="17">
    <source>
        <dbReference type="EMBL" id="MFC7061700.1"/>
    </source>
</evidence>
<evidence type="ECO:0000256" key="13">
    <source>
        <dbReference type="ARBA" id="ARBA00023136"/>
    </source>
</evidence>
<dbReference type="SUPFAM" id="SSF158472">
    <property type="entry name" value="HAMP domain-like"/>
    <property type="match status" value="1"/>
</dbReference>
<keyword evidence="12" id="KW-0902">Two-component regulatory system</keyword>
<dbReference type="InterPro" id="IPR003594">
    <property type="entry name" value="HATPase_dom"/>
</dbReference>
<evidence type="ECO:0000259" key="15">
    <source>
        <dbReference type="PROSITE" id="PS50109"/>
    </source>
</evidence>
<dbReference type="EMBL" id="JBHSZV010000017">
    <property type="protein sequence ID" value="MFC7061700.1"/>
    <property type="molecule type" value="Genomic_DNA"/>
</dbReference>
<dbReference type="SUPFAM" id="SSF47384">
    <property type="entry name" value="Homodimeric domain of signal transducing histidine kinase"/>
    <property type="match status" value="1"/>
</dbReference>
<dbReference type="InterPro" id="IPR003661">
    <property type="entry name" value="HisK_dim/P_dom"/>
</dbReference>
<dbReference type="InterPro" id="IPR036890">
    <property type="entry name" value="HATPase_C_sf"/>
</dbReference>
<evidence type="ECO:0000256" key="3">
    <source>
        <dbReference type="ARBA" id="ARBA00012438"/>
    </source>
</evidence>
<evidence type="ECO:0000256" key="4">
    <source>
        <dbReference type="ARBA" id="ARBA00022475"/>
    </source>
</evidence>
<evidence type="ECO:0000256" key="6">
    <source>
        <dbReference type="ARBA" id="ARBA00022679"/>
    </source>
</evidence>
<evidence type="ECO:0000256" key="14">
    <source>
        <dbReference type="SAM" id="Phobius"/>
    </source>
</evidence>
<dbReference type="InterPro" id="IPR004358">
    <property type="entry name" value="Sig_transdc_His_kin-like_C"/>
</dbReference>
<feature type="domain" description="HAMP" evidence="16">
    <location>
        <begin position="71"/>
        <end position="123"/>
    </location>
</feature>
<dbReference type="GO" id="GO:0016301">
    <property type="term" value="F:kinase activity"/>
    <property type="evidence" value="ECO:0007669"/>
    <property type="project" value="UniProtKB-KW"/>
</dbReference>
<dbReference type="PROSITE" id="PS50885">
    <property type="entry name" value="HAMP"/>
    <property type="match status" value="1"/>
</dbReference>
<dbReference type="PRINTS" id="PR00344">
    <property type="entry name" value="BCTRLSENSOR"/>
</dbReference>
<dbReference type="PROSITE" id="PS50109">
    <property type="entry name" value="HIS_KIN"/>
    <property type="match status" value="1"/>
</dbReference>
<gene>
    <name evidence="17" type="ORF">ACFQIC_07495</name>
</gene>
<dbReference type="CDD" id="cd00082">
    <property type="entry name" value="HisKA"/>
    <property type="match status" value="1"/>
</dbReference>
<keyword evidence="7 14" id="KW-0812">Transmembrane</keyword>
<keyword evidence="8" id="KW-0547">Nucleotide-binding</keyword>
<dbReference type="Gene3D" id="6.10.340.10">
    <property type="match status" value="1"/>
</dbReference>
<evidence type="ECO:0000256" key="11">
    <source>
        <dbReference type="ARBA" id="ARBA00022989"/>
    </source>
</evidence>
<keyword evidence="11 14" id="KW-1133">Transmembrane helix</keyword>
<protein>
    <recommendedName>
        <fullName evidence="3">histidine kinase</fullName>
        <ecNumber evidence="3">2.7.13.3</ecNumber>
    </recommendedName>
</protein>
<dbReference type="CDD" id="cd06225">
    <property type="entry name" value="HAMP"/>
    <property type="match status" value="1"/>
</dbReference>
<dbReference type="Gene3D" id="1.10.287.130">
    <property type="match status" value="1"/>
</dbReference>
<name>A0ABW2ELE8_9BACI</name>
<dbReference type="CDD" id="cd00075">
    <property type="entry name" value="HATPase"/>
    <property type="match status" value="1"/>
</dbReference>
<dbReference type="PANTHER" id="PTHR45528:SF1">
    <property type="entry name" value="SENSOR HISTIDINE KINASE CPXA"/>
    <property type="match status" value="1"/>
</dbReference>
<accession>A0ABW2ELE8</accession>
<evidence type="ECO:0000256" key="8">
    <source>
        <dbReference type="ARBA" id="ARBA00022741"/>
    </source>
</evidence>
<dbReference type="InterPro" id="IPR036097">
    <property type="entry name" value="HisK_dim/P_sf"/>
</dbReference>
<evidence type="ECO:0000259" key="16">
    <source>
        <dbReference type="PROSITE" id="PS50885"/>
    </source>
</evidence>
<evidence type="ECO:0000313" key="18">
    <source>
        <dbReference type="Proteomes" id="UP001596410"/>
    </source>
</evidence>
<feature type="domain" description="Histidine kinase" evidence="15">
    <location>
        <begin position="138"/>
        <end position="356"/>
    </location>
</feature>
<sequence length="357" mass="41023">MSIRKRFIRSNIAIVLAPMVLFLVIEGYLLLYMFDFGTGENGQLTFASIHLAGWLLFVLITNGLFISFVFKNIIRPMSRLTSAAEEISAGKVDTPVVRMKKDEIGKLSDSFEKMRLQLIESQEVQEKYAENRKKLLLNISSDLRTPMAIIKEQVQTIKEGDNYTKEETDAAIQAIHTKSIVLDRLIEELFQHSELDMGRLAFYFKKIELRSFLVEVMEDFETEWDEVSFYFQAEDVKPYLAKIDPAQLRRVIIHLLNNSLKHMDKEKKKVNINLKEKHGEIIVQITDNGPGILDRDLPHIFELFYRAEESKKFSEGGSGLGLPISKRIIEEHEGEIKATSRIGHGTTMTFTLPAYED</sequence>
<dbReference type="InterPro" id="IPR003660">
    <property type="entry name" value="HAMP_dom"/>
</dbReference>
<keyword evidence="13 14" id="KW-0472">Membrane</keyword>
<dbReference type="SMART" id="SM00387">
    <property type="entry name" value="HATPase_c"/>
    <property type="match status" value="1"/>
</dbReference>
<evidence type="ECO:0000256" key="5">
    <source>
        <dbReference type="ARBA" id="ARBA00022553"/>
    </source>
</evidence>
<evidence type="ECO:0000256" key="12">
    <source>
        <dbReference type="ARBA" id="ARBA00023012"/>
    </source>
</evidence>